<dbReference type="SMART" id="SM00216">
    <property type="entry name" value="VWD"/>
    <property type="match status" value="1"/>
</dbReference>
<evidence type="ECO:0008006" key="7">
    <source>
        <dbReference type="Google" id="ProtNLM"/>
    </source>
</evidence>
<dbReference type="PANTHER" id="PTHR11339:SF374">
    <property type="entry name" value="ZONADHESIN"/>
    <property type="match status" value="1"/>
</dbReference>
<accession>A0ABQ9F349</accession>
<evidence type="ECO:0000259" key="4">
    <source>
        <dbReference type="PROSITE" id="PS51233"/>
    </source>
</evidence>
<evidence type="ECO:0000313" key="6">
    <source>
        <dbReference type="Proteomes" id="UP001217089"/>
    </source>
</evidence>
<evidence type="ECO:0000256" key="2">
    <source>
        <dbReference type="ARBA" id="ARBA00023180"/>
    </source>
</evidence>
<dbReference type="PANTHER" id="PTHR11339">
    <property type="entry name" value="EXTRACELLULAR MATRIX GLYCOPROTEIN RELATED"/>
    <property type="match status" value="1"/>
</dbReference>
<dbReference type="InterPro" id="IPR001846">
    <property type="entry name" value="VWF_type-D"/>
</dbReference>
<comment type="caution">
    <text evidence="5">The sequence shown here is derived from an EMBL/GenBank/DDBJ whole genome shotgun (WGS) entry which is preliminary data.</text>
</comment>
<organism evidence="5 6">
    <name type="scientific">Tegillarca granosa</name>
    <name type="common">Malaysian cockle</name>
    <name type="synonym">Anadara granosa</name>
    <dbReference type="NCBI Taxonomy" id="220873"/>
    <lineage>
        <taxon>Eukaryota</taxon>
        <taxon>Metazoa</taxon>
        <taxon>Spiralia</taxon>
        <taxon>Lophotrochozoa</taxon>
        <taxon>Mollusca</taxon>
        <taxon>Bivalvia</taxon>
        <taxon>Autobranchia</taxon>
        <taxon>Pteriomorphia</taxon>
        <taxon>Arcoida</taxon>
        <taxon>Arcoidea</taxon>
        <taxon>Arcidae</taxon>
        <taxon>Tegillarca</taxon>
    </lineage>
</organism>
<dbReference type="PROSITE" id="PS51233">
    <property type="entry name" value="VWFD"/>
    <property type="match status" value="1"/>
</dbReference>
<dbReference type="InterPro" id="IPR050780">
    <property type="entry name" value="Mucin_vWF_Thrombospondin_sf"/>
</dbReference>
<dbReference type="PROSITE" id="PS51212">
    <property type="entry name" value="WSC"/>
    <property type="match status" value="1"/>
</dbReference>
<dbReference type="InterPro" id="IPR002889">
    <property type="entry name" value="WSC_carb-bd"/>
</dbReference>
<proteinExistence type="predicted"/>
<gene>
    <name evidence="5" type="ORF">KUTeg_011853</name>
</gene>
<evidence type="ECO:0000256" key="1">
    <source>
        <dbReference type="ARBA" id="ARBA00023157"/>
    </source>
</evidence>
<dbReference type="Pfam" id="PF00094">
    <property type="entry name" value="VWD"/>
    <property type="match status" value="1"/>
</dbReference>
<feature type="domain" description="WSC" evidence="3">
    <location>
        <begin position="193"/>
        <end position="283"/>
    </location>
</feature>
<evidence type="ECO:0000313" key="5">
    <source>
        <dbReference type="EMBL" id="KAJ8309988.1"/>
    </source>
</evidence>
<dbReference type="Pfam" id="PF01822">
    <property type="entry name" value="WSC"/>
    <property type="match status" value="2"/>
</dbReference>
<dbReference type="EMBL" id="JARBDR010000640">
    <property type="protein sequence ID" value="KAJ8309988.1"/>
    <property type="molecule type" value="Genomic_DNA"/>
</dbReference>
<dbReference type="SMART" id="SM00321">
    <property type="entry name" value="WSC"/>
    <property type="match status" value="1"/>
</dbReference>
<name>A0ABQ9F349_TEGGR</name>
<sequence length="628" mass="72038">MTIRLNNYVGCYEDKRHRILSNKQTNDKKMTISKCKAICRRYKYYGLEIYIEILTKKNAFVVTSCENIRKSPIQNVKCPVVVTNQKSVEDIGEYLSINFVLFFHLKNISPRSILVFYTESSSTSYISNTLSVIRLNNYELSLTSIMTSDSYLAIVDVLVLLMNSNILIQRNHKKRKKRSLQKLLNKNETLSLLPEYIGCFEDKRKRILDGKMHRDKRGMTIAKCKALCHGNTYYGLENKHECFCGKSLRKYKKQPESACKMPCSGNRAEKCGGHWRISVYKCKYVLYLVTEPDLFKILVLIILLLNVIGKETMLNENVFHVKFIIKVVFQCCNTKVLALNTDGKCGKCHPLAKCRKNGRCKCKRGYYGDGVNSCESSESCLCMASGDPHYKTFDGQMIHFMGTCKYTLSKSLTINDECAFNIEVKNEHRRNNKRVAYTRLVDLTIYGKTIRVGQGGHVFINHERKYLPVKTPDSKLRVFNSGKYVQIWTKCGIEVNFDGNHAVSVVVPAKYKRKMTGLCGDCNGRRDDFRTKEGKDVTNAKNRYTLIGNSFAVEDDSDITRKRCKSENDTFTCEEKVKKLARTPSFCAQLQNQRGPFGECIKKNPDLAKEYFTSCVLIYALILTKENL</sequence>
<keyword evidence="2" id="KW-0325">Glycoprotein</keyword>
<dbReference type="Proteomes" id="UP001217089">
    <property type="component" value="Unassembled WGS sequence"/>
</dbReference>
<feature type="domain" description="VWFD" evidence="4">
    <location>
        <begin position="380"/>
        <end position="565"/>
    </location>
</feature>
<keyword evidence="1" id="KW-1015">Disulfide bond</keyword>
<evidence type="ECO:0000259" key="3">
    <source>
        <dbReference type="PROSITE" id="PS51212"/>
    </source>
</evidence>
<reference evidence="5 6" key="1">
    <citation type="submission" date="2022-12" db="EMBL/GenBank/DDBJ databases">
        <title>Chromosome-level genome of Tegillarca granosa.</title>
        <authorList>
            <person name="Kim J."/>
        </authorList>
    </citation>
    <scope>NUCLEOTIDE SEQUENCE [LARGE SCALE GENOMIC DNA]</scope>
    <source>
        <strain evidence="5">Teg-2019</strain>
        <tissue evidence="5">Adductor muscle</tissue>
    </source>
</reference>
<keyword evidence="6" id="KW-1185">Reference proteome</keyword>
<protein>
    <recommendedName>
        <fullName evidence="7">Zonadhesin</fullName>
    </recommendedName>
</protein>